<feature type="compositionally biased region" description="Polar residues" evidence="1">
    <location>
        <begin position="46"/>
        <end position="62"/>
    </location>
</feature>
<keyword evidence="2" id="KW-0328">Glycosyltransferase</keyword>
<proteinExistence type="predicted"/>
<gene>
    <name evidence="2" type="ORF">AVDCRST_MAG49-671</name>
</gene>
<keyword evidence="2" id="KW-0808">Transferase</keyword>
<accession>A0A6J4U4Z3</accession>
<feature type="compositionally biased region" description="Basic and acidic residues" evidence="1">
    <location>
        <begin position="16"/>
        <end position="30"/>
    </location>
</feature>
<evidence type="ECO:0000313" key="2">
    <source>
        <dbReference type="EMBL" id="CAA9539255.1"/>
    </source>
</evidence>
<organism evidence="2">
    <name type="scientific">uncultured Thermomicrobiales bacterium</name>
    <dbReference type="NCBI Taxonomy" id="1645740"/>
    <lineage>
        <taxon>Bacteria</taxon>
        <taxon>Pseudomonadati</taxon>
        <taxon>Thermomicrobiota</taxon>
        <taxon>Thermomicrobia</taxon>
        <taxon>Thermomicrobiales</taxon>
        <taxon>environmental samples</taxon>
    </lineage>
</organism>
<reference evidence="2" key="1">
    <citation type="submission" date="2020-02" db="EMBL/GenBank/DDBJ databases">
        <authorList>
            <person name="Meier V. D."/>
        </authorList>
    </citation>
    <scope>NUCLEOTIDE SEQUENCE</scope>
    <source>
        <strain evidence="2">AVDCRST_MAG49</strain>
    </source>
</reference>
<dbReference type="GO" id="GO:0003844">
    <property type="term" value="F:1,4-alpha-glucan branching enzyme activity"/>
    <property type="evidence" value="ECO:0007669"/>
    <property type="project" value="UniProtKB-EC"/>
</dbReference>
<feature type="region of interest" description="Disordered" evidence="1">
    <location>
        <begin position="1"/>
        <end position="120"/>
    </location>
</feature>
<evidence type="ECO:0000256" key="1">
    <source>
        <dbReference type="SAM" id="MobiDB-lite"/>
    </source>
</evidence>
<dbReference type="AlphaFoldDB" id="A0A6J4U4Z3"/>
<dbReference type="EC" id="2.4.1.18" evidence="2"/>
<name>A0A6J4U4Z3_9BACT</name>
<protein>
    <submittedName>
        <fullName evidence="2">1,4-alpha-glucan (Glycogen) branching enzyme, GH-13-type</fullName>
        <ecNumber evidence="2">2.4.1.18</ecNumber>
    </submittedName>
</protein>
<dbReference type="EMBL" id="CADCWG010000038">
    <property type="protein sequence ID" value="CAA9539255.1"/>
    <property type="molecule type" value="Genomic_DNA"/>
</dbReference>
<sequence>MTSDDRGSDADSGGVADKDDLQRAVEERVAAVEAAAGSEPVVNAPKQEQTAGTGATTSPTERVTPEKSTADSPVTANPVVAPAPIAEPGDAAGAPAPQPGPPSHDPTRPNTPRVTDEGDE</sequence>
<feature type="compositionally biased region" description="Low complexity" evidence="1">
    <location>
        <begin position="73"/>
        <end position="95"/>
    </location>
</feature>